<feature type="non-terminal residue" evidence="2">
    <location>
        <position position="1"/>
    </location>
</feature>
<gene>
    <name evidence="2" type="ORF">PLOB_00024580</name>
</gene>
<dbReference type="Gene3D" id="3.40.50.300">
    <property type="entry name" value="P-loop containing nucleotide triphosphate hydrolases"/>
    <property type="match status" value="1"/>
</dbReference>
<proteinExistence type="predicted"/>
<evidence type="ECO:0000259" key="1">
    <source>
        <dbReference type="Pfam" id="PF00270"/>
    </source>
</evidence>
<sequence length="62" mass="6796">VCDLARGKDVFAIILTGFGKSLIFQLFPRLAKAALTLEPLTLDSTIIVVSPLISIMRDQVEH</sequence>
<keyword evidence="3" id="KW-1185">Reference proteome</keyword>
<reference evidence="2 3" key="1">
    <citation type="submission" date="2022-05" db="EMBL/GenBank/DDBJ databases">
        <authorList>
            <consortium name="Genoscope - CEA"/>
            <person name="William W."/>
        </authorList>
    </citation>
    <scope>NUCLEOTIDE SEQUENCE [LARGE SCALE GENOMIC DNA]</scope>
</reference>
<accession>A0ABN8RTU8</accession>
<dbReference type="InterPro" id="IPR027417">
    <property type="entry name" value="P-loop_NTPase"/>
</dbReference>
<name>A0ABN8RTU8_9CNID</name>
<evidence type="ECO:0000313" key="3">
    <source>
        <dbReference type="Proteomes" id="UP001159405"/>
    </source>
</evidence>
<dbReference type="InterPro" id="IPR011545">
    <property type="entry name" value="DEAD/DEAH_box_helicase_dom"/>
</dbReference>
<comment type="caution">
    <text evidence="2">The sequence shown here is derived from an EMBL/GenBank/DDBJ whole genome shotgun (WGS) entry which is preliminary data.</text>
</comment>
<dbReference type="SUPFAM" id="SSF52540">
    <property type="entry name" value="P-loop containing nucleoside triphosphate hydrolases"/>
    <property type="match status" value="1"/>
</dbReference>
<feature type="domain" description="DEAD/DEAH-box helicase" evidence="1">
    <location>
        <begin position="4"/>
        <end position="61"/>
    </location>
</feature>
<dbReference type="Pfam" id="PF00270">
    <property type="entry name" value="DEAD"/>
    <property type="match status" value="1"/>
</dbReference>
<organism evidence="2 3">
    <name type="scientific">Porites lobata</name>
    <dbReference type="NCBI Taxonomy" id="104759"/>
    <lineage>
        <taxon>Eukaryota</taxon>
        <taxon>Metazoa</taxon>
        <taxon>Cnidaria</taxon>
        <taxon>Anthozoa</taxon>
        <taxon>Hexacorallia</taxon>
        <taxon>Scleractinia</taxon>
        <taxon>Fungiina</taxon>
        <taxon>Poritidae</taxon>
        <taxon>Porites</taxon>
    </lineage>
</organism>
<protein>
    <recommendedName>
        <fullName evidence="1">DEAD/DEAH-box helicase domain-containing protein</fullName>
    </recommendedName>
</protein>
<evidence type="ECO:0000313" key="2">
    <source>
        <dbReference type="EMBL" id="CAH3181301.1"/>
    </source>
</evidence>
<dbReference type="Proteomes" id="UP001159405">
    <property type="component" value="Unassembled WGS sequence"/>
</dbReference>
<dbReference type="EMBL" id="CALNXK010000293">
    <property type="protein sequence ID" value="CAH3181301.1"/>
    <property type="molecule type" value="Genomic_DNA"/>
</dbReference>